<dbReference type="Pfam" id="PF00917">
    <property type="entry name" value="MATH"/>
    <property type="match status" value="1"/>
</dbReference>
<dbReference type="InterPro" id="IPR011333">
    <property type="entry name" value="SKP1/BTB/POZ_sf"/>
</dbReference>
<evidence type="ECO:0000313" key="3">
    <source>
        <dbReference type="EMBL" id="GMR54616.1"/>
    </source>
</evidence>
<dbReference type="EMBL" id="BTRK01000005">
    <property type="protein sequence ID" value="GMR54616.1"/>
    <property type="molecule type" value="Genomic_DNA"/>
</dbReference>
<evidence type="ECO:0000259" key="1">
    <source>
        <dbReference type="PROSITE" id="PS50097"/>
    </source>
</evidence>
<evidence type="ECO:0000313" key="2">
    <source>
        <dbReference type="EMBL" id="GMR54610.1"/>
    </source>
</evidence>
<sequence>LFSKADKMSRSAPDGVIRFETDKDNEEMITSEINLRGVPWEAALNTYDLSASLDCMHKQITAWKIDVDAEFVLINSDNSKNLTQKVRNYADDEYRNTSVELDEWWFPINQEKGFVNEGKFAIEIRIWVYNMKGIRADPRIDFTDPNEPLHDIALVIGGDKIYANKGILASHSPVFKTMFYGNFAEK</sequence>
<dbReference type="Gene3D" id="3.30.710.10">
    <property type="entry name" value="Potassium Channel Kv1.1, Chain A"/>
    <property type="match status" value="1"/>
</dbReference>
<name>A0AAN5D2I1_9BILA</name>
<dbReference type="CDD" id="cd18186">
    <property type="entry name" value="BTB_POZ_ZBTB_KLHL-like"/>
    <property type="match status" value="1"/>
</dbReference>
<proteinExistence type="predicted"/>
<dbReference type="InterPro" id="IPR000210">
    <property type="entry name" value="BTB/POZ_dom"/>
</dbReference>
<reference evidence="4" key="1">
    <citation type="submission" date="2022-10" db="EMBL/GenBank/DDBJ databases">
        <title>Genome assembly of Pristionchus species.</title>
        <authorList>
            <person name="Yoshida K."/>
            <person name="Sommer R.J."/>
        </authorList>
    </citation>
    <scope>NUCLEOTIDE SEQUENCE [LARGE SCALE GENOMIC DNA]</scope>
    <source>
        <strain evidence="4">RS5460</strain>
    </source>
</reference>
<organism evidence="2 4">
    <name type="scientific">Pristionchus mayeri</name>
    <dbReference type="NCBI Taxonomy" id="1317129"/>
    <lineage>
        <taxon>Eukaryota</taxon>
        <taxon>Metazoa</taxon>
        <taxon>Ecdysozoa</taxon>
        <taxon>Nematoda</taxon>
        <taxon>Chromadorea</taxon>
        <taxon>Rhabditida</taxon>
        <taxon>Rhabditina</taxon>
        <taxon>Diplogasteromorpha</taxon>
        <taxon>Diplogasteroidea</taxon>
        <taxon>Neodiplogasteridae</taxon>
        <taxon>Pristionchus</taxon>
    </lineage>
</organism>
<feature type="domain" description="BTB" evidence="1">
    <location>
        <begin position="150"/>
        <end position="186"/>
    </location>
</feature>
<keyword evidence="4" id="KW-1185">Reference proteome</keyword>
<comment type="caution">
    <text evidence="2">The sequence shown here is derived from an EMBL/GenBank/DDBJ whole genome shotgun (WGS) entry which is preliminary data.</text>
</comment>
<dbReference type="EMBL" id="BTRK01000005">
    <property type="protein sequence ID" value="GMR54610.1"/>
    <property type="molecule type" value="Genomic_DNA"/>
</dbReference>
<dbReference type="Pfam" id="PF00651">
    <property type="entry name" value="BTB"/>
    <property type="match status" value="1"/>
</dbReference>
<protein>
    <recommendedName>
        <fullName evidence="1">BTB domain-containing protein</fullName>
    </recommendedName>
</protein>
<dbReference type="SUPFAM" id="SSF54695">
    <property type="entry name" value="POZ domain"/>
    <property type="match status" value="1"/>
</dbReference>
<feature type="non-terminal residue" evidence="2">
    <location>
        <position position="186"/>
    </location>
</feature>
<dbReference type="Proteomes" id="UP001328107">
    <property type="component" value="Unassembled WGS sequence"/>
</dbReference>
<feature type="non-terminal residue" evidence="2">
    <location>
        <position position="1"/>
    </location>
</feature>
<dbReference type="PANTHER" id="PTHR47022:SF1">
    <property type="entry name" value="BTB AND MATH DOMAIN-CONTAINING PROTEIN 36-RELATED"/>
    <property type="match status" value="1"/>
</dbReference>
<gene>
    <name evidence="2" type="ORF">PMAYCL1PPCAC_24805</name>
    <name evidence="3" type="ORF">PMAYCL1PPCAC_24811</name>
</gene>
<dbReference type="InterPro" id="IPR002083">
    <property type="entry name" value="MATH/TRAF_dom"/>
</dbReference>
<reference evidence="2" key="2">
    <citation type="submission" date="2023-06" db="EMBL/GenBank/DDBJ databases">
        <title>Genome assembly of Pristionchus species.</title>
        <authorList>
            <person name="Yoshida K."/>
            <person name="Sommer R.J."/>
        </authorList>
    </citation>
    <scope>NUCLEOTIDE SEQUENCE</scope>
    <source>
        <strain evidence="2">RS5460</strain>
    </source>
</reference>
<dbReference type="PANTHER" id="PTHR47022">
    <property type="entry name" value="BTB AND MATH DOMAIN-CONTAINING PROTEIN 36-RELATED"/>
    <property type="match status" value="1"/>
</dbReference>
<accession>A0AAN5D2I1</accession>
<dbReference type="AlphaFoldDB" id="A0AAN5D2I1"/>
<dbReference type="PROSITE" id="PS50097">
    <property type="entry name" value="BTB"/>
    <property type="match status" value="1"/>
</dbReference>
<evidence type="ECO:0000313" key="4">
    <source>
        <dbReference type="Proteomes" id="UP001328107"/>
    </source>
</evidence>